<dbReference type="RefSeq" id="WP_161013852.1">
    <property type="nucleotide sequence ID" value="NZ_WWCK01000003.1"/>
</dbReference>
<comment type="caution">
    <text evidence="1">The sequence shown here is derived from an EMBL/GenBank/DDBJ whole genome shotgun (WGS) entry which is preliminary data.</text>
</comment>
<sequence>MKSFAPELAAIAAVNGPVLNRAELETKALCDALAATTAHIKTVPKDVRVERGADAVAAVATLADIEAVRAAFWSKAPMLVREVAVMSVGMDAKRAGDNLNKFNALERGRINVALQKLMLGLTQVQRCMAGGKMPAGRAAGVMDHTAGLADTGNHWTAH</sequence>
<keyword evidence="2" id="KW-1185">Reference proteome</keyword>
<dbReference type="AlphaFoldDB" id="A0A7X4GPL8"/>
<accession>A0A7X4GPL8</accession>
<gene>
    <name evidence="1" type="ORF">GTP45_10710</name>
</gene>
<organism evidence="1 2">
    <name type="scientific">Duganella rivi</name>
    <dbReference type="NCBI Taxonomy" id="2666083"/>
    <lineage>
        <taxon>Bacteria</taxon>
        <taxon>Pseudomonadati</taxon>
        <taxon>Pseudomonadota</taxon>
        <taxon>Betaproteobacteria</taxon>
        <taxon>Burkholderiales</taxon>
        <taxon>Oxalobacteraceae</taxon>
        <taxon>Telluria group</taxon>
        <taxon>Duganella</taxon>
    </lineage>
</organism>
<proteinExistence type="predicted"/>
<dbReference type="Proteomes" id="UP000450012">
    <property type="component" value="Unassembled WGS sequence"/>
</dbReference>
<evidence type="ECO:0000313" key="1">
    <source>
        <dbReference type="EMBL" id="MYM67301.1"/>
    </source>
</evidence>
<name>A0A7X4GPL8_9BURK</name>
<dbReference type="EMBL" id="WWCK01000003">
    <property type="protein sequence ID" value="MYM67301.1"/>
    <property type="molecule type" value="Genomic_DNA"/>
</dbReference>
<reference evidence="1 2" key="1">
    <citation type="submission" date="2019-12" db="EMBL/GenBank/DDBJ databases">
        <title>Novel species isolated from a subtropical stream in China.</title>
        <authorList>
            <person name="Lu H."/>
        </authorList>
    </citation>
    <scope>NUCLEOTIDE SEQUENCE [LARGE SCALE GENOMIC DNA]</scope>
    <source>
        <strain evidence="1 2">FT55W</strain>
    </source>
</reference>
<protein>
    <submittedName>
        <fullName evidence="1">Uncharacterized protein</fullName>
    </submittedName>
</protein>
<evidence type="ECO:0000313" key="2">
    <source>
        <dbReference type="Proteomes" id="UP000450012"/>
    </source>
</evidence>